<keyword evidence="3 5" id="KW-0472">Membrane</keyword>
<dbReference type="Pfam" id="PF15902">
    <property type="entry name" value="Sortilin-Vps10"/>
    <property type="match status" value="1"/>
</dbReference>
<dbReference type="RefSeq" id="XP_002114766.1">
    <property type="nucleotide sequence ID" value="XM_002114730.1"/>
</dbReference>
<dbReference type="STRING" id="10228.B3S338"/>
<dbReference type="Proteomes" id="UP000009022">
    <property type="component" value="Unassembled WGS sequence"/>
</dbReference>
<evidence type="ECO:0000313" key="8">
    <source>
        <dbReference type="EMBL" id="EDV22900.1"/>
    </source>
</evidence>
<dbReference type="GO" id="GO:0005794">
    <property type="term" value="C:Golgi apparatus"/>
    <property type="evidence" value="ECO:0000318"/>
    <property type="project" value="GO_Central"/>
</dbReference>
<proteinExistence type="predicted"/>
<comment type="subcellular location">
    <subcellularLocation>
        <location evidence="1">Membrane</location>
    </subcellularLocation>
</comment>
<dbReference type="Gene3D" id="3.30.60.270">
    <property type="match status" value="1"/>
</dbReference>
<dbReference type="GeneID" id="6755978"/>
<evidence type="ECO:0000256" key="2">
    <source>
        <dbReference type="ARBA" id="ARBA00022737"/>
    </source>
</evidence>
<dbReference type="InterPro" id="IPR031778">
    <property type="entry name" value="Sortilin_N"/>
</dbReference>
<feature type="domain" description="VPS10" evidence="7">
    <location>
        <begin position="159"/>
        <end position="760"/>
    </location>
</feature>
<dbReference type="FunFam" id="2.130.10.10:FF:001903">
    <property type="entry name" value="Sortilin"/>
    <property type="match status" value="1"/>
</dbReference>
<sequence length="819" mass="92618">MKLGTICYLAIAVVIIASVDGESARLLHYSDTSSSQETSYEIDIDPKYDNQHLIGRAIAEQFSSQSKASHRRGFNRRLRNIAGFDRTAKKKIINVFTIPDFTTSAQTRFVGRNTKEINLKYFLAVSVPTIYKQTNFRCGFRTTALKIILILTSRRDRQGRISTTNFYRSEDNGATFARSWFFEKILIQRWDYNYESPNQLVMIDARNSRRIYVSRDIGKTFTTRTLDFSPAVLRFRTDANIGNYVTAYDSYTKKLYVSRDISVKWNLIDDRVRNFHWSTAKSGSNIYKVYYEYLNADGFSTRIRYCNTLTMEKGDLDPQMTDAAPGNLLVVGKFVMTLVNDVNTSRPLLYVSQNDNPFRIAHFPSSLAKRRFHVIISGSDEIIIAINHQSNLTNLYISDESGTYFTLAIKNIYAASDLLYRLGYSFLGFASIASMPGTYIVSQVKRPAQGLLSRPSLVSLISFNKGGTWHPIIPPKKDRFGNPINCRAPCSLHLDVLTGDFLPEAALYSSSTAPGLIMGIGNYGKELTSVDRAIYISYDGGATWVQSAHYYRIYTALNHGSIILASGRGLQRNTVNVSYSCNSGQTFTDIQVANLTLNTLHLGPAQPDTNSLLAVVLSHDMVSGWVFATLNFRSVLSRECNNNDYIEWYPYDLYDKEKCLLGARYSYRIRKFDSCCYNKYSYSGNNTITPCLCTKEDFQCNYGFEIQSDGTCTVIAAERKTCLNDSTFTEVAYRKTPGNKCKGGIETEMLRGKTYWCKTLQVKSDAGLTYSLAIGVPALILIVAILIYIQIRRNRTRIYYDNDSGLIAPSKLEESTREK</sequence>
<organism evidence="8 9">
    <name type="scientific">Trichoplax adhaerens</name>
    <name type="common">Trichoplax reptans</name>
    <dbReference type="NCBI Taxonomy" id="10228"/>
    <lineage>
        <taxon>Eukaryota</taxon>
        <taxon>Metazoa</taxon>
        <taxon>Placozoa</taxon>
        <taxon>Uniplacotomia</taxon>
        <taxon>Trichoplacea</taxon>
        <taxon>Trichoplacidae</taxon>
        <taxon>Trichoplax</taxon>
    </lineage>
</organism>
<evidence type="ECO:0000313" key="9">
    <source>
        <dbReference type="Proteomes" id="UP000009022"/>
    </source>
</evidence>
<dbReference type="FunFam" id="3.30.60.270:FF:000009">
    <property type="entry name" value="Sortilin"/>
    <property type="match status" value="1"/>
</dbReference>
<dbReference type="CDD" id="cd15482">
    <property type="entry name" value="Sialidase_non-viral"/>
    <property type="match status" value="1"/>
</dbReference>
<evidence type="ECO:0000256" key="5">
    <source>
        <dbReference type="SAM" id="Phobius"/>
    </source>
</evidence>
<dbReference type="AlphaFoldDB" id="B3S338"/>
<evidence type="ECO:0000259" key="7">
    <source>
        <dbReference type="SMART" id="SM00602"/>
    </source>
</evidence>
<keyword evidence="9" id="KW-1185">Reference proteome</keyword>
<dbReference type="PANTHER" id="PTHR12106:SF27">
    <property type="entry name" value="SORTILIN-RELATED RECEPTOR"/>
    <property type="match status" value="1"/>
</dbReference>
<dbReference type="PANTHER" id="PTHR12106">
    <property type="entry name" value="SORTILIN RELATED"/>
    <property type="match status" value="1"/>
</dbReference>
<feature type="chain" id="PRO_5002798566" description="VPS10 domain-containing protein" evidence="6">
    <location>
        <begin position="22"/>
        <end position="819"/>
    </location>
</feature>
<dbReference type="HOGENOM" id="CLU_345246_0_0_1"/>
<feature type="transmembrane region" description="Helical" evidence="5">
    <location>
        <begin position="767"/>
        <end position="789"/>
    </location>
</feature>
<dbReference type="Gene3D" id="2.10.70.80">
    <property type="match status" value="1"/>
</dbReference>
<keyword evidence="6" id="KW-0732">Signal</keyword>
<dbReference type="SMART" id="SM00602">
    <property type="entry name" value="VPS10"/>
    <property type="match status" value="1"/>
</dbReference>
<dbReference type="InterPro" id="IPR006581">
    <property type="entry name" value="VPS10"/>
</dbReference>
<dbReference type="eggNOG" id="KOG3511">
    <property type="taxonomic scope" value="Eukaryota"/>
</dbReference>
<protein>
    <recommendedName>
        <fullName evidence="7">VPS10 domain-containing protein</fullName>
    </recommendedName>
</protein>
<dbReference type="GO" id="GO:0016020">
    <property type="term" value="C:membrane"/>
    <property type="evidence" value="ECO:0000318"/>
    <property type="project" value="GO_Central"/>
</dbReference>
<keyword evidence="4" id="KW-0325">Glycoprotein</keyword>
<dbReference type="CTD" id="6755978"/>
<dbReference type="GO" id="GO:0006892">
    <property type="term" value="P:post-Golgi vesicle-mediated transport"/>
    <property type="evidence" value="ECO:0000318"/>
    <property type="project" value="GO_Central"/>
</dbReference>
<evidence type="ECO:0000256" key="4">
    <source>
        <dbReference type="ARBA" id="ARBA00023180"/>
    </source>
</evidence>
<dbReference type="InParanoid" id="B3S338"/>
<name>B3S338_TRIAD</name>
<dbReference type="Pfam" id="PF15901">
    <property type="entry name" value="Sortilin_C"/>
    <property type="match status" value="1"/>
</dbReference>
<evidence type="ECO:0000256" key="6">
    <source>
        <dbReference type="SAM" id="SignalP"/>
    </source>
</evidence>
<reference evidence="8 9" key="1">
    <citation type="journal article" date="2008" name="Nature">
        <title>The Trichoplax genome and the nature of placozoans.</title>
        <authorList>
            <person name="Srivastava M."/>
            <person name="Begovic E."/>
            <person name="Chapman J."/>
            <person name="Putnam N.H."/>
            <person name="Hellsten U."/>
            <person name="Kawashima T."/>
            <person name="Kuo A."/>
            <person name="Mitros T."/>
            <person name="Salamov A."/>
            <person name="Carpenter M.L."/>
            <person name="Signorovitch A.Y."/>
            <person name="Moreno M.A."/>
            <person name="Kamm K."/>
            <person name="Grimwood J."/>
            <person name="Schmutz J."/>
            <person name="Shapiro H."/>
            <person name="Grigoriev I.V."/>
            <person name="Buss L.W."/>
            <person name="Schierwater B."/>
            <person name="Dellaporta S.L."/>
            <person name="Rokhsar D.S."/>
        </authorList>
    </citation>
    <scope>NUCLEOTIDE SEQUENCE [LARGE SCALE GENOMIC DNA]</scope>
    <source>
        <strain evidence="8 9">Grell-BS-1999</strain>
    </source>
</reference>
<dbReference type="KEGG" id="tad:TRIADDRAFT_58582"/>
<keyword evidence="5" id="KW-1133">Transmembrane helix</keyword>
<keyword evidence="5" id="KW-0812">Transmembrane</keyword>
<evidence type="ECO:0000256" key="1">
    <source>
        <dbReference type="ARBA" id="ARBA00004370"/>
    </source>
</evidence>
<evidence type="ECO:0000256" key="3">
    <source>
        <dbReference type="ARBA" id="ARBA00023136"/>
    </source>
</evidence>
<dbReference type="InterPro" id="IPR015943">
    <property type="entry name" value="WD40/YVTN_repeat-like_dom_sf"/>
</dbReference>
<dbReference type="SUPFAM" id="SSF110296">
    <property type="entry name" value="Oligoxyloglucan reducing end-specific cellobiohydrolase"/>
    <property type="match status" value="1"/>
</dbReference>
<dbReference type="InterPro" id="IPR050310">
    <property type="entry name" value="VPS10-sortilin"/>
</dbReference>
<feature type="signal peptide" evidence="6">
    <location>
        <begin position="1"/>
        <end position="21"/>
    </location>
</feature>
<dbReference type="OrthoDB" id="443634at2759"/>
<gene>
    <name evidence="8" type="ORF">TRIADDRAFT_58582</name>
</gene>
<dbReference type="Gene3D" id="2.130.10.10">
    <property type="entry name" value="YVTN repeat-like/Quinoprotein amine dehydrogenase"/>
    <property type="match status" value="1"/>
</dbReference>
<dbReference type="InterPro" id="IPR031777">
    <property type="entry name" value="Sortilin_C"/>
</dbReference>
<dbReference type="EMBL" id="DS985248">
    <property type="protein sequence ID" value="EDV22900.1"/>
    <property type="molecule type" value="Genomic_DNA"/>
</dbReference>
<dbReference type="PhylomeDB" id="B3S338"/>
<keyword evidence="2" id="KW-0677">Repeat</keyword>
<accession>B3S338</accession>